<accession>A0A0F9DBH7</accession>
<dbReference type="SUPFAM" id="SSF53448">
    <property type="entry name" value="Nucleotide-diphospho-sugar transferases"/>
    <property type="match status" value="1"/>
</dbReference>
<feature type="domain" description="Glycosyltransferase 2-like" evidence="1">
    <location>
        <begin position="3"/>
        <end position="42"/>
    </location>
</feature>
<sequence>IFSTHDRPESLRRAVDSLLRQSLMPDEVIIVDDGAEPIPDDIGDAVMQAALSSLGIDDTAEVIDNLKKVEQEEEAKGNPDAAILRLTRALKEYLGRRQEQ</sequence>
<evidence type="ECO:0000313" key="2">
    <source>
        <dbReference type="EMBL" id="KKL09408.1"/>
    </source>
</evidence>
<dbReference type="Pfam" id="PF00535">
    <property type="entry name" value="Glycos_transf_2"/>
    <property type="match status" value="1"/>
</dbReference>
<dbReference type="EMBL" id="LAZR01042494">
    <property type="protein sequence ID" value="KKL09408.1"/>
    <property type="molecule type" value="Genomic_DNA"/>
</dbReference>
<dbReference type="Gene3D" id="3.90.550.10">
    <property type="entry name" value="Spore Coat Polysaccharide Biosynthesis Protein SpsA, Chain A"/>
    <property type="match status" value="1"/>
</dbReference>
<gene>
    <name evidence="2" type="ORF">LCGC14_2566130</name>
</gene>
<protein>
    <recommendedName>
        <fullName evidence="1">Glycosyltransferase 2-like domain-containing protein</fullName>
    </recommendedName>
</protein>
<dbReference type="InterPro" id="IPR029044">
    <property type="entry name" value="Nucleotide-diphossugar_trans"/>
</dbReference>
<evidence type="ECO:0000259" key="1">
    <source>
        <dbReference type="Pfam" id="PF00535"/>
    </source>
</evidence>
<name>A0A0F9DBH7_9ZZZZ</name>
<feature type="non-terminal residue" evidence="2">
    <location>
        <position position="1"/>
    </location>
</feature>
<reference evidence="2" key="1">
    <citation type="journal article" date="2015" name="Nature">
        <title>Complex archaea that bridge the gap between prokaryotes and eukaryotes.</title>
        <authorList>
            <person name="Spang A."/>
            <person name="Saw J.H."/>
            <person name="Jorgensen S.L."/>
            <person name="Zaremba-Niedzwiedzka K."/>
            <person name="Martijn J."/>
            <person name="Lind A.E."/>
            <person name="van Eijk R."/>
            <person name="Schleper C."/>
            <person name="Guy L."/>
            <person name="Ettema T.J."/>
        </authorList>
    </citation>
    <scope>NUCLEOTIDE SEQUENCE</scope>
</reference>
<organism evidence="2">
    <name type="scientific">marine sediment metagenome</name>
    <dbReference type="NCBI Taxonomy" id="412755"/>
    <lineage>
        <taxon>unclassified sequences</taxon>
        <taxon>metagenomes</taxon>
        <taxon>ecological metagenomes</taxon>
    </lineage>
</organism>
<dbReference type="AlphaFoldDB" id="A0A0F9DBH7"/>
<proteinExistence type="predicted"/>
<comment type="caution">
    <text evidence="2">The sequence shown here is derived from an EMBL/GenBank/DDBJ whole genome shotgun (WGS) entry which is preliminary data.</text>
</comment>
<dbReference type="InterPro" id="IPR001173">
    <property type="entry name" value="Glyco_trans_2-like"/>
</dbReference>